<protein>
    <submittedName>
        <fullName evidence="2">Uncharacterized protein</fullName>
    </submittedName>
</protein>
<gene>
    <name evidence="2" type="ORF">RIF29_38307</name>
</gene>
<keyword evidence="3" id="KW-1185">Reference proteome</keyword>
<accession>A0AAN9DZ23</accession>
<organism evidence="2 3">
    <name type="scientific">Crotalaria pallida</name>
    <name type="common">Smooth rattlebox</name>
    <name type="synonym">Crotalaria striata</name>
    <dbReference type="NCBI Taxonomy" id="3830"/>
    <lineage>
        <taxon>Eukaryota</taxon>
        <taxon>Viridiplantae</taxon>
        <taxon>Streptophyta</taxon>
        <taxon>Embryophyta</taxon>
        <taxon>Tracheophyta</taxon>
        <taxon>Spermatophyta</taxon>
        <taxon>Magnoliopsida</taxon>
        <taxon>eudicotyledons</taxon>
        <taxon>Gunneridae</taxon>
        <taxon>Pentapetalae</taxon>
        <taxon>rosids</taxon>
        <taxon>fabids</taxon>
        <taxon>Fabales</taxon>
        <taxon>Fabaceae</taxon>
        <taxon>Papilionoideae</taxon>
        <taxon>50 kb inversion clade</taxon>
        <taxon>genistoids sensu lato</taxon>
        <taxon>core genistoids</taxon>
        <taxon>Crotalarieae</taxon>
        <taxon>Crotalaria</taxon>
    </lineage>
</organism>
<proteinExistence type="predicted"/>
<feature type="region of interest" description="Disordered" evidence="1">
    <location>
        <begin position="100"/>
        <end position="146"/>
    </location>
</feature>
<name>A0AAN9DZ23_CROPI</name>
<dbReference type="AlphaFoldDB" id="A0AAN9DZ23"/>
<evidence type="ECO:0000313" key="3">
    <source>
        <dbReference type="Proteomes" id="UP001372338"/>
    </source>
</evidence>
<comment type="caution">
    <text evidence="2">The sequence shown here is derived from an EMBL/GenBank/DDBJ whole genome shotgun (WGS) entry which is preliminary data.</text>
</comment>
<evidence type="ECO:0000256" key="1">
    <source>
        <dbReference type="SAM" id="MobiDB-lite"/>
    </source>
</evidence>
<evidence type="ECO:0000313" key="2">
    <source>
        <dbReference type="EMBL" id="KAK7243508.1"/>
    </source>
</evidence>
<dbReference type="Proteomes" id="UP001372338">
    <property type="component" value="Unassembled WGS sequence"/>
</dbReference>
<sequence length="146" mass="15919">MASYPCDRPAEEITCETKCHDNISSHMTSRAGKPGIYVKVNHQYGHEHHANGDGHYGYGHQSDVFHNPGDTISKTQTQTTVIKTHCTECVSQSHGQHAAGHCQSHIHDHNSSMEQHSSAHGNGMAAAHSNAKTESHGHNNNNMGHK</sequence>
<dbReference type="EMBL" id="JAYWIO010000008">
    <property type="protein sequence ID" value="KAK7243508.1"/>
    <property type="molecule type" value="Genomic_DNA"/>
</dbReference>
<reference evidence="2 3" key="1">
    <citation type="submission" date="2024-01" db="EMBL/GenBank/DDBJ databases">
        <title>The genomes of 5 underutilized Papilionoideae crops provide insights into root nodulation and disease resistanc.</title>
        <authorList>
            <person name="Yuan L."/>
        </authorList>
    </citation>
    <scope>NUCLEOTIDE SEQUENCE [LARGE SCALE GENOMIC DNA]</scope>
    <source>
        <strain evidence="2">ZHUSHIDOU_FW_LH</strain>
        <tissue evidence="2">Leaf</tissue>
    </source>
</reference>